<evidence type="ECO:0008006" key="4">
    <source>
        <dbReference type="Google" id="ProtNLM"/>
    </source>
</evidence>
<evidence type="ECO:0000256" key="1">
    <source>
        <dbReference type="SAM" id="MobiDB-lite"/>
    </source>
</evidence>
<dbReference type="STRING" id="909626.AQJ91_08155"/>
<keyword evidence="3" id="KW-1185">Reference proteome</keyword>
<protein>
    <recommendedName>
        <fullName evidence="4">N-acetyltransferase domain-containing protein</fullName>
    </recommendedName>
</protein>
<comment type="caution">
    <text evidence="2">The sequence shown here is derived from an EMBL/GenBank/DDBJ whole genome shotgun (WGS) entry which is preliminary data.</text>
</comment>
<dbReference type="EMBL" id="LMXB01000022">
    <property type="protein sequence ID" value="KUO21733.1"/>
    <property type="molecule type" value="Genomic_DNA"/>
</dbReference>
<gene>
    <name evidence="2" type="ORF">AQJ91_08155</name>
</gene>
<dbReference type="Gene3D" id="3.40.630.30">
    <property type="match status" value="1"/>
</dbReference>
<dbReference type="SUPFAM" id="SSF55729">
    <property type="entry name" value="Acyl-CoA N-acyltransferases (Nat)"/>
    <property type="match status" value="1"/>
</dbReference>
<dbReference type="Proteomes" id="UP000053260">
    <property type="component" value="Unassembled WGS sequence"/>
</dbReference>
<accession>A0A101V3D2</accession>
<evidence type="ECO:0000313" key="2">
    <source>
        <dbReference type="EMBL" id="KUO21733.1"/>
    </source>
</evidence>
<dbReference type="AlphaFoldDB" id="A0A101V3D2"/>
<dbReference type="RefSeq" id="WP_067017911.1">
    <property type="nucleotide sequence ID" value="NZ_KQ949077.1"/>
</dbReference>
<feature type="compositionally biased region" description="Low complexity" evidence="1">
    <location>
        <begin position="1"/>
        <end position="15"/>
    </location>
</feature>
<name>A0A101V3D2_9ACTN</name>
<dbReference type="InterPro" id="IPR016181">
    <property type="entry name" value="Acyl_CoA_acyltransferase"/>
</dbReference>
<organism evidence="2 3">
    <name type="scientific">Streptomyces dysideae</name>
    <dbReference type="NCBI Taxonomy" id="909626"/>
    <lineage>
        <taxon>Bacteria</taxon>
        <taxon>Bacillati</taxon>
        <taxon>Actinomycetota</taxon>
        <taxon>Actinomycetes</taxon>
        <taxon>Kitasatosporales</taxon>
        <taxon>Streptomycetaceae</taxon>
        <taxon>Streptomyces</taxon>
    </lineage>
</organism>
<proteinExistence type="predicted"/>
<feature type="region of interest" description="Disordered" evidence="1">
    <location>
        <begin position="1"/>
        <end position="26"/>
    </location>
</feature>
<evidence type="ECO:0000313" key="3">
    <source>
        <dbReference type="Proteomes" id="UP000053260"/>
    </source>
</evidence>
<reference evidence="2 3" key="1">
    <citation type="submission" date="2015-10" db="EMBL/GenBank/DDBJ databases">
        <title>Draft genome sequence of Streptomyces sp. RV15, isolated from a marine sponge.</title>
        <authorList>
            <person name="Ruckert C."/>
            <person name="Abdelmohsen U.R."/>
            <person name="Winkler A."/>
            <person name="Hentschel U."/>
            <person name="Kalinowski J."/>
            <person name="Kampfer P."/>
            <person name="Glaeser S."/>
        </authorList>
    </citation>
    <scope>NUCLEOTIDE SEQUENCE [LARGE SCALE GENOMIC DNA]</scope>
    <source>
        <strain evidence="2 3">RV15</strain>
    </source>
</reference>
<sequence>MKLTDRSAATRTSRTQPTSMDLALDRDGNCVGTMEMGSDGGSVEIVKRGEEVWMKPDTAFWKAQVPGGEGDEVAELFKNRYIHGHGHSEAGRCDAAARDFTVVRLETHATLTEAQAMYRACGYTEIPRHDDNVHAAHWFGKRLPDSTAAGRSRR</sequence>